<sequence length="303" mass="33494">MATNIYDIGQSPPFHLPGRSLIALESSNWAAEYVEVMVVEIDYRNPDNIVLSQIYCNTWRLPGCEVMTPDVAVDDKMVVMTFTNRVDQLSMLAYCNLADGIVRHIPLGVRLGSSPVCLLKDGDIYIHGQDKGKDKDEPCTVVRVCPALLQPLENINRITLDTPSSLPSVYSISHIYHRPQLRSTPNGVVLVTRKLFSADLDPPGPSTSVPSVQFCSILDGAVQLEFIGPASYEHHFSITHLTMGTSGTCAVILDMEPRQGAFKPKNILGVLRYKAGANPSYLLPHARHWGHRTQLLHRRARGG</sequence>
<accession>A0A8H7DCZ8</accession>
<evidence type="ECO:0000313" key="1">
    <source>
        <dbReference type="EMBL" id="KAF7369865.1"/>
    </source>
</evidence>
<protein>
    <submittedName>
        <fullName evidence="1">Uncharacterized protein</fullName>
    </submittedName>
</protein>
<dbReference type="OrthoDB" id="2975886at2759"/>
<dbReference type="EMBL" id="JACAZH010000004">
    <property type="protein sequence ID" value="KAF7369865.1"/>
    <property type="molecule type" value="Genomic_DNA"/>
</dbReference>
<reference evidence="1" key="1">
    <citation type="submission" date="2020-05" db="EMBL/GenBank/DDBJ databases">
        <title>Mycena genomes resolve the evolution of fungal bioluminescence.</title>
        <authorList>
            <person name="Tsai I.J."/>
        </authorList>
    </citation>
    <scope>NUCLEOTIDE SEQUENCE</scope>
    <source>
        <strain evidence="1">160909Yilan</strain>
    </source>
</reference>
<dbReference type="AlphaFoldDB" id="A0A8H7DCZ8"/>
<gene>
    <name evidence="1" type="ORF">MSAN_00615500</name>
</gene>
<evidence type="ECO:0000313" key="2">
    <source>
        <dbReference type="Proteomes" id="UP000623467"/>
    </source>
</evidence>
<proteinExistence type="predicted"/>
<keyword evidence="2" id="KW-1185">Reference proteome</keyword>
<comment type="caution">
    <text evidence="1">The sequence shown here is derived from an EMBL/GenBank/DDBJ whole genome shotgun (WGS) entry which is preliminary data.</text>
</comment>
<dbReference type="Proteomes" id="UP000623467">
    <property type="component" value="Unassembled WGS sequence"/>
</dbReference>
<organism evidence="1 2">
    <name type="scientific">Mycena sanguinolenta</name>
    <dbReference type="NCBI Taxonomy" id="230812"/>
    <lineage>
        <taxon>Eukaryota</taxon>
        <taxon>Fungi</taxon>
        <taxon>Dikarya</taxon>
        <taxon>Basidiomycota</taxon>
        <taxon>Agaricomycotina</taxon>
        <taxon>Agaricomycetes</taxon>
        <taxon>Agaricomycetidae</taxon>
        <taxon>Agaricales</taxon>
        <taxon>Marasmiineae</taxon>
        <taxon>Mycenaceae</taxon>
        <taxon>Mycena</taxon>
    </lineage>
</organism>
<name>A0A8H7DCZ8_9AGAR</name>